<dbReference type="Proteomes" id="UP001597361">
    <property type="component" value="Unassembled WGS sequence"/>
</dbReference>
<dbReference type="Gene3D" id="2.40.160.130">
    <property type="entry name" value="Capsule assembly protein Wzi"/>
    <property type="match status" value="1"/>
</dbReference>
<dbReference type="Pfam" id="PF14052">
    <property type="entry name" value="Caps_assemb_Wzi"/>
    <property type="match status" value="1"/>
</dbReference>
<name>A0ABW4VI98_9BACT</name>
<dbReference type="RefSeq" id="WP_376884491.1">
    <property type="nucleotide sequence ID" value="NZ_JBHUHR010000015.1"/>
</dbReference>
<accession>A0ABW4VI98</accession>
<sequence>MKKTILLSLLLISLGLDSIAQSISLSTPLLEEYLRRKQLTGEIPDNFSFMVKPINPTQLLGIDLEEGLPGYDHLDRTGKYQYLEKKNTVKVQPLPIIVNTQFNSAYPFAQNNGAMIPNRGIQMLISGGAYIEYGKFSFQLQPEFLTAQNKGFRGMPSRESSNWKDYYQYLNRIDEPEQFGTGTYTRATWGNSSIRYNFDNGISVGVSNEYLWWGPSKRNSLMMSNNAPGFLHFTVNTQKPIETNIGSFEGQVIAGRLENSGFLPPNPGMVFRRTPLYVPKRDEDWRYLAGMVLTYQPKWIPGFSIGYSSTSQIYHNDMDRFGDFLPIFNGRKRFSHLDDPIIAKRQQQSAGFFRWFSTKGKFEFYGEYGSNGNSKRLREFIVNPDLNRAFTLGFVKYIPLQKDEQFIQVHLEMSQTGQTTRKAIRENMTWYTHPHVRHGYTNQGQVMGFGHGGGSNSLFVEASWINNFNRIGLQFERIANKNDSFYLHFEHINGWDRYWVDIVPSLVADRKIGQFLVSTRLQFVNTLNYYWVLERDPNAPLYRLQSGDDRKNIVAHINLAYFF</sequence>
<keyword evidence="3" id="KW-1185">Reference proteome</keyword>
<evidence type="ECO:0000313" key="3">
    <source>
        <dbReference type="Proteomes" id="UP001597361"/>
    </source>
</evidence>
<dbReference type="InterPro" id="IPR038636">
    <property type="entry name" value="Wzi_sf"/>
</dbReference>
<gene>
    <name evidence="2" type="ORF">ACFSKL_06320</name>
</gene>
<proteinExistence type="predicted"/>
<feature type="chain" id="PRO_5045104338" evidence="1">
    <location>
        <begin position="23"/>
        <end position="563"/>
    </location>
</feature>
<reference evidence="3" key="1">
    <citation type="journal article" date="2019" name="Int. J. Syst. Evol. Microbiol.">
        <title>The Global Catalogue of Microorganisms (GCM) 10K type strain sequencing project: providing services to taxonomists for standard genome sequencing and annotation.</title>
        <authorList>
            <consortium name="The Broad Institute Genomics Platform"/>
            <consortium name="The Broad Institute Genome Sequencing Center for Infectious Disease"/>
            <person name="Wu L."/>
            <person name="Ma J."/>
        </authorList>
    </citation>
    <scope>NUCLEOTIDE SEQUENCE [LARGE SCALE GENOMIC DNA]</scope>
    <source>
        <strain evidence="3">CGMCC 1.15180</strain>
    </source>
</reference>
<evidence type="ECO:0000313" key="2">
    <source>
        <dbReference type="EMBL" id="MFD2034397.1"/>
    </source>
</evidence>
<feature type="signal peptide" evidence="1">
    <location>
        <begin position="1"/>
        <end position="22"/>
    </location>
</feature>
<organism evidence="2 3">
    <name type="scientific">Belliella marina</name>
    <dbReference type="NCBI Taxonomy" id="1644146"/>
    <lineage>
        <taxon>Bacteria</taxon>
        <taxon>Pseudomonadati</taxon>
        <taxon>Bacteroidota</taxon>
        <taxon>Cytophagia</taxon>
        <taxon>Cytophagales</taxon>
        <taxon>Cyclobacteriaceae</taxon>
        <taxon>Belliella</taxon>
    </lineage>
</organism>
<comment type="caution">
    <text evidence="2">The sequence shown here is derived from an EMBL/GenBank/DDBJ whole genome shotgun (WGS) entry which is preliminary data.</text>
</comment>
<dbReference type="InterPro" id="IPR026950">
    <property type="entry name" value="Caps_assemb_Wzi"/>
</dbReference>
<keyword evidence="1" id="KW-0732">Signal</keyword>
<protein>
    <submittedName>
        <fullName evidence="2">Capsule assembly Wzi family protein</fullName>
    </submittedName>
</protein>
<evidence type="ECO:0000256" key="1">
    <source>
        <dbReference type="SAM" id="SignalP"/>
    </source>
</evidence>
<dbReference type="EMBL" id="JBHUHR010000015">
    <property type="protein sequence ID" value="MFD2034397.1"/>
    <property type="molecule type" value="Genomic_DNA"/>
</dbReference>